<gene>
    <name evidence="18" type="ORF">CFAM422_003260</name>
</gene>
<feature type="transmembrane region" description="Helical" evidence="14">
    <location>
        <begin position="394"/>
        <end position="416"/>
    </location>
</feature>
<dbReference type="Pfam" id="PF07670">
    <property type="entry name" value="Gate"/>
    <property type="match status" value="1"/>
</dbReference>
<dbReference type="GO" id="GO:0005886">
    <property type="term" value="C:plasma membrane"/>
    <property type="evidence" value="ECO:0007669"/>
    <property type="project" value="UniProtKB-SubCell"/>
</dbReference>
<feature type="transmembrane region" description="Helical" evidence="14">
    <location>
        <begin position="206"/>
        <end position="222"/>
    </location>
</feature>
<feature type="domain" description="Nucleoside transporter/FeoB GTPase Gate" evidence="17">
    <location>
        <begin position="319"/>
        <end position="416"/>
    </location>
</feature>
<keyword evidence="7" id="KW-1003">Cell membrane</keyword>
<feature type="transmembrane region" description="Helical" evidence="14">
    <location>
        <begin position="580"/>
        <end position="604"/>
    </location>
</feature>
<feature type="transmembrane region" description="Helical" evidence="14">
    <location>
        <begin position="351"/>
        <end position="374"/>
    </location>
</feature>
<comment type="caution">
    <text evidence="18">The sequence shown here is derived from an EMBL/GenBank/DDBJ whole genome shotgun (WGS) entry which is preliminary data.</text>
</comment>
<accession>A0A9P4XJD5</accession>
<comment type="similarity">
    <text evidence="4">Belongs to the HRI1 family.</text>
</comment>
<dbReference type="Pfam" id="PF07662">
    <property type="entry name" value="Nucleos_tra2_C"/>
    <property type="match status" value="1"/>
</dbReference>
<keyword evidence="8" id="KW-0963">Cytoplasm</keyword>
<dbReference type="CDD" id="cd11692">
    <property type="entry name" value="HRI1_N_like"/>
    <property type="match status" value="1"/>
</dbReference>
<dbReference type="GO" id="GO:0005737">
    <property type="term" value="C:cytoplasm"/>
    <property type="evidence" value="ECO:0007669"/>
    <property type="project" value="UniProtKB-SubCell"/>
</dbReference>
<feature type="transmembrane region" description="Helical" evidence="14">
    <location>
        <begin position="317"/>
        <end position="339"/>
    </location>
</feature>
<evidence type="ECO:0000256" key="2">
    <source>
        <dbReference type="ARBA" id="ARBA00004496"/>
    </source>
</evidence>
<dbReference type="InterPro" id="IPR043047">
    <property type="entry name" value="Hri1_N_sf"/>
</dbReference>
<dbReference type="InterPro" id="IPR008276">
    <property type="entry name" value="C_nuclsd_transpt"/>
</dbReference>
<proteinExistence type="inferred from homology"/>
<dbReference type="GO" id="GO:0015293">
    <property type="term" value="F:symporter activity"/>
    <property type="evidence" value="ECO:0007669"/>
    <property type="project" value="TreeGrafter"/>
</dbReference>
<evidence type="ECO:0000313" key="19">
    <source>
        <dbReference type="Proteomes" id="UP000801864"/>
    </source>
</evidence>
<feature type="transmembrane region" description="Helical" evidence="14">
    <location>
        <begin position="616"/>
        <end position="638"/>
    </location>
</feature>
<evidence type="ECO:0000256" key="1">
    <source>
        <dbReference type="ARBA" id="ARBA00004123"/>
    </source>
</evidence>
<evidence type="ECO:0000256" key="11">
    <source>
        <dbReference type="ARBA" id="ARBA00023136"/>
    </source>
</evidence>
<evidence type="ECO:0000256" key="4">
    <source>
        <dbReference type="ARBA" id="ARBA00005229"/>
    </source>
</evidence>
<dbReference type="InterPro" id="IPR038744">
    <property type="entry name" value="Hri1_N"/>
</dbReference>
<dbReference type="Pfam" id="PF16815">
    <property type="entry name" value="HRI1"/>
    <property type="match status" value="1"/>
</dbReference>
<evidence type="ECO:0000256" key="14">
    <source>
        <dbReference type="SAM" id="Phobius"/>
    </source>
</evidence>
<dbReference type="InterPro" id="IPR011657">
    <property type="entry name" value="CNT_C_dom"/>
</dbReference>
<dbReference type="AlphaFoldDB" id="A0A9P4XJD5"/>
<dbReference type="Pfam" id="PF01773">
    <property type="entry name" value="Nucleos_tra2_N"/>
    <property type="match status" value="1"/>
</dbReference>
<feature type="domain" description="Concentrative nucleoside transporter C-terminal" evidence="16">
    <location>
        <begin position="423"/>
        <end position="635"/>
    </location>
</feature>
<evidence type="ECO:0000256" key="5">
    <source>
        <dbReference type="ARBA" id="ARBA00009033"/>
    </source>
</evidence>
<feature type="domain" description="Concentrative nucleoside transporter N-terminal" evidence="15">
    <location>
        <begin position="238"/>
        <end position="309"/>
    </location>
</feature>
<dbReference type="PANTHER" id="PTHR10590:SF4">
    <property type="entry name" value="SOLUTE CARRIER FAMILY 28 MEMBER 3"/>
    <property type="match status" value="1"/>
</dbReference>
<evidence type="ECO:0000256" key="7">
    <source>
        <dbReference type="ARBA" id="ARBA00022475"/>
    </source>
</evidence>
<feature type="transmembrane region" description="Helical" evidence="14">
    <location>
        <begin position="234"/>
        <end position="250"/>
    </location>
</feature>
<sequence>MADSSKPAADPAPYHDATESVHHNPDPALEPAHQHQHHHKHHSDRVDAAGHDDAVYTKGTNLDPTLVPVQDHSHDVRSIDKEHIHTPPDYSDHEKVGQTGIVRTGIDPDETGSQRNWYFGVPYRYFRAFVHIFIFLLFTGWWIASLILHRDDKNWVIPFLLWLAISIRLFFFHVPVRYISNAIKWVWQRTALVVYDRIPEKLRTPAGAFVALATVLAGSFGSEESADNTRANRAVSLFGMLVILFGFWITSNARKHVNWRTVIGGMLGQYIIGLFVLRTGVGYDIFKFIADRAGDLLGFAHDGVAFLTTPDVAALPWFFFGVIPAIIFFISLVQVLYYIGFIQWFIKKVAIFVFWALNASGAEAVVAAATPFIGQGESAMLVRPFVPHMTNAELHQVLTCGFATISGSVLVGYIGLGLNAEALVSSCIMSIPASLAISKLRYPETEETLTAGRVVIPDDDEHKAENALHAFANGAWLGIKIGGTIIASLLCILAAVGLINGLLTWWGHYININDPTLTLQTILSYVFYPVAFLLGVPRDGDLLRVAKLIAEKVITNEYNAFNAMATDPYYADMSPRSQLIATYALCGFGNIGSLGIQIGILSQLAPSRGGDVSRLALSALISGVFSTLTSASVAGLVVTTQLSHFTRPPAEPTSTLVLTSPEKRFVDIRVTLADGSDCLAASEEILPLSRLDWAMAGTSSSTVLSEGHSLSQWKHWIDSRSLDAPPDEGHMYAQPDGLSTLEKGQMTNPATGKDTDYEEMWFDPPPKTTGGNKALCVVLVMEDEEKGKKGMFVRLGEWAQVFVRDGAGEEDLVAERWEWRDDDGKGWRRRVRLGDGGRKLPCEEVLGAGDVKVGGEVRVEDEVWRVVEATEV</sequence>
<dbReference type="InterPro" id="IPR031818">
    <property type="entry name" value="Hri1"/>
</dbReference>
<keyword evidence="9 14" id="KW-0812">Transmembrane</keyword>
<evidence type="ECO:0000256" key="10">
    <source>
        <dbReference type="ARBA" id="ARBA00022989"/>
    </source>
</evidence>
<dbReference type="GO" id="GO:0005634">
    <property type="term" value="C:nucleus"/>
    <property type="evidence" value="ECO:0007669"/>
    <property type="project" value="UniProtKB-SubCell"/>
</dbReference>
<name>A0A9P4XJD5_9HYPO</name>
<keyword evidence="19" id="KW-1185">Reference proteome</keyword>
<comment type="similarity">
    <text evidence="5">Belongs to the concentrative nucleoside transporter (CNT) (TC 2.A.41) family.</text>
</comment>
<feature type="compositionally biased region" description="Basic residues" evidence="13">
    <location>
        <begin position="34"/>
        <end position="43"/>
    </location>
</feature>
<dbReference type="EMBL" id="QLNT01000005">
    <property type="protein sequence ID" value="KAF3074126.1"/>
    <property type="molecule type" value="Genomic_DNA"/>
</dbReference>
<feature type="transmembrane region" description="Helical" evidence="14">
    <location>
        <begin position="125"/>
        <end position="143"/>
    </location>
</feature>
<keyword evidence="11 14" id="KW-0472">Membrane</keyword>
<evidence type="ECO:0000256" key="12">
    <source>
        <dbReference type="ARBA" id="ARBA00023242"/>
    </source>
</evidence>
<reference evidence="18 19" key="1">
    <citation type="submission" date="2018-06" db="EMBL/GenBank/DDBJ databases">
        <title>Genome analysis of cellulolytic fungus Trichoderma lentiforme CFAM-422.</title>
        <authorList>
            <person name="Steindorff A.S."/>
            <person name="Formighieri E.F."/>
            <person name="Midorikawa G.E.O."/>
            <person name="Tamietti M.S."/>
            <person name="Ramos E.Z."/>
            <person name="Silva A.S."/>
            <person name="Bon E.P.S."/>
            <person name="Mendes T.D."/>
            <person name="Damaso M.C.T."/>
            <person name="Favaro L.C.L."/>
        </authorList>
    </citation>
    <scope>NUCLEOTIDE SEQUENCE [LARGE SCALE GENOMIC DNA]</scope>
    <source>
        <strain evidence="18 19">CFAM-422</strain>
    </source>
</reference>
<feature type="compositionally biased region" description="Basic and acidic residues" evidence="13">
    <location>
        <begin position="16"/>
        <end position="25"/>
    </location>
</feature>
<dbReference type="InterPro" id="IPR002668">
    <property type="entry name" value="CNT_N_dom"/>
</dbReference>
<feature type="transmembrane region" description="Helical" evidence="14">
    <location>
        <begin position="517"/>
        <end position="536"/>
    </location>
</feature>
<protein>
    <recommendedName>
        <fullName evidence="6">Protein HRI1</fullName>
    </recommendedName>
</protein>
<dbReference type="Gene3D" id="2.40.128.320">
    <property type="entry name" value="Protein HRI1, N-terminal domain"/>
    <property type="match status" value="1"/>
</dbReference>
<evidence type="ECO:0000256" key="9">
    <source>
        <dbReference type="ARBA" id="ARBA00022692"/>
    </source>
</evidence>
<feature type="transmembrane region" description="Helical" evidence="14">
    <location>
        <begin position="485"/>
        <end position="505"/>
    </location>
</feature>
<feature type="transmembrane region" description="Helical" evidence="14">
    <location>
        <begin position="155"/>
        <end position="174"/>
    </location>
</feature>
<dbReference type="PANTHER" id="PTHR10590">
    <property type="entry name" value="SODIUM/NUCLEOSIDE COTRANSPORTER"/>
    <property type="match status" value="1"/>
</dbReference>
<comment type="subcellular location">
    <subcellularLocation>
        <location evidence="3">Cell membrane</location>
        <topology evidence="3">Multi-pass membrane protein</topology>
    </subcellularLocation>
    <subcellularLocation>
        <location evidence="2">Cytoplasm</location>
    </subcellularLocation>
    <subcellularLocation>
        <location evidence="1">Nucleus</location>
    </subcellularLocation>
</comment>
<feature type="compositionally biased region" description="Low complexity" evidence="13">
    <location>
        <begin position="1"/>
        <end position="12"/>
    </location>
</feature>
<feature type="region of interest" description="Disordered" evidence="13">
    <location>
        <begin position="1"/>
        <end position="47"/>
    </location>
</feature>
<dbReference type="Proteomes" id="UP000801864">
    <property type="component" value="Unassembled WGS sequence"/>
</dbReference>
<dbReference type="CDD" id="cd11693">
    <property type="entry name" value="HRI1_C_like"/>
    <property type="match status" value="1"/>
</dbReference>
<evidence type="ECO:0000256" key="8">
    <source>
        <dbReference type="ARBA" id="ARBA00022490"/>
    </source>
</evidence>
<feature type="transmembrane region" description="Helical" evidence="14">
    <location>
        <begin position="257"/>
        <end position="277"/>
    </location>
</feature>
<evidence type="ECO:0000259" key="17">
    <source>
        <dbReference type="Pfam" id="PF07670"/>
    </source>
</evidence>
<keyword evidence="12" id="KW-0539">Nucleus</keyword>
<evidence type="ECO:0000256" key="6">
    <source>
        <dbReference type="ARBA" id="ARBA00017063"/>
    </source>
</evidence>
<evidence type="ECO:0000313" key="18">
    <source>
        <dbReference type="EMBL" id="KAF3074126.1"/>
    </source>
</evidence>
<dbReference type="InterPro" id="IPR011642">
    <property type="entry name" value="Gate_dom"/>
</dbReference>
<evidence type="ECO:0000256" key="3">
    <source>
        <dbReference type="ARBA" id="ARBA00004651"/>
    </source>
</evidence>
<evidence type="ECO:0000256" key="13">
    <source>
        <dbReference type="SAM" id="MobiDB-lite"/>
    </source>
</evidence>
<dbReference type="GO" id="GO:0005337">
    <property type="term" value="F:nucleoside transmembrane transporter activity"/>
    <property type="evidence" value="ECO:0007669"/>
    <property type="project" value="InterPro"/>
</dbReference>
<organism evidence="18 19">
    <name type="scientific">Trichoderma lentiforme</name>
    <dbReference type="NCBI Taxonomy" id="1567552"/>
    <lineage>
        <taxon>Eukaryota</taxon>
        <taxon>Fungi</taxon>
        <taxon>Dikarya</taxon>
        <taxon>Ascomycota</taxon>
        <taxon>Pezizomycotina</taxon>
        <taxon>Sordariomycetes</taxon>
        <taxon>Hypocreomycetidae</taxon>
        <taxon>Hypocreales</taxon>
        <taxon>Hypocreaceae</taxon>
        <taxon>Trichoderma</taxon>
    </lineage>
</organism>
<evidence type="ECO:0000259" key="15">
    <source>
        <dbReference type="Pfam" id="PF01773"/>
    </source>
</evidence>
<evidence type="ECO:0000259" key="16">
    <source>
        <dbReference type="Pfam" id="PF07662"/>
    </source>
</evidence>
<keyword evidence="10 14" id="KW-1133">Transmembrane helix</keyword>